<dbReference type="AlphaFoldDB" id="A0A4Q2R9K1"/>
<evidence type="ECO:0000313" key="3">
    <source>
        <dbReference type="EMBL" id="RYB02595.1"/>
    </source>
</evidence>
<dbReference type="Pfam" id="PF00561">
    <property type="entry name" value="Abhydrolase_1"/>
    <property type="match status" value="1"/>
</dbReference>
<dbReference type="Proteomes" id="UP000289411">
    <property type="component" value="Unassembled WGS sequence"/>
</dbReference>
<feature type="signal peptide" evidence="1">
    <location>
        <begin position="1"/>
        <end position="31"/>
    </location>
</feature>
<feature type="chain" id="PRO_5020444282" evidence="1">
    <location>
        <begin position="32"/>
        <end position="352"/>
    </location>
</feature>
<dbReference type="PRINTS" id="PR00412">
    <property type="entry name" value="EPOXHYDRLASE"/>
</dbReference>
<keyword evidence="3" id="KW-0378">Hydrolase</keyword>
<dbReference type="InterPro" id="IPR000073">
    <property type="entry name" value="AB_hydrolase_1"/>
</dbReference>
<dbReference type="PROSITE" id="PS51318">
    <property type="entry name" value="TAT"/>
    <property type="match status" value="1"/>
</dbReference>
<dbReference type="InterPro" id="IPR000639">
    <property type="entry name" value="Epox_hydrolase-like"/>
</dbReference>
<proteinExistence type="predicted"/>
<keyword evidence="1" id="KW-0732">Signal</keyword>
<dbReference type="Gene3D" id="3.40.50.1820">
    <property type="entry name" value="alpha/beta hydrolase"/>
    <property type="match status" value="1"/>
</dbReference>
<dbReference type="InterPro" id="IPR029058">
    <property type="entry name" value="AB_hydrolase_fold"/>
</dbReference>
<dbReference type="InterPro" id="IPR050266">
    <property type="entry name" value="AB_hydrolase_sf"/>
</dbReference>
<dbReference type="OrthoDB" id="9804723at2"/>
<dbReference type="GO" id="GO:0016787">
    <property type="term" value="F:hydrolase activity"/>
    <property type="evidence" value="ECO:0007669"/>
    <property type="project" value="UniProtKB-KW"/>
</dbReference>
<dbReference type="PANTHER" id="PTHR43798">
    <property type="entry name" value="MONOACYLGLYCEROL LIPASE"/>
    <property type="match status" value="1"/>
</dbReference>
<dbReference type="PRINTS" id="PR00111">
    <property type="entry name" value="ABHYDROLASE"/>
</dbReference>
<dbReference type="EMBL" id="QYBC01000019">
    <property type="protein sequence ID" value="RYB02595.1"/>
    <property type="molecule type" value="Genomic_DNA"/>
</dbReference>
<feature type="domain" description="AB hydrolase-1" evidence="2">
    <location>
        <begin position="92"/>
        <end position="309"/>
    </location>
</feature>
<comment type="caution">
    <text evidence="3">The sequence shown here is derived from an EMBL/GenBank/DDBJ whole genome shotgun (WGS) entry which is preliminary data.</text>
</comment>
<dbReference type="InterPro" id="IPR006311">
    <property type="entry name" value="TAT_signal"/>
</dbReference>
<evidence type="ECO:0000313" key="4">
    <source>
        <dbReference type="Proteomes" id="UP000289411"/>
    </source>
</evidence>
<evidence type="ECO:0000259" key="2">
    <source>
        <dbReference type="Pfam" id="PF00561"/>
    </source>
</evidence>
<gene>
    <name evidence="3" type="ORF">D3272_20370</name>
</gene>
<accession>A0A4Q2R9K1</accession>
<organism evidence="3 4">
    <name type="scientific">Lichenibacterium ramalinae</name>
    <dbReference type="NCBI Taxonomy" id="2316527"/>
    <lineage>
        <taxon>Bacteria</taxon>
        <taxon>Pseudomonadati</taxon>
        <taxon>Pseudomonadota</taxon>
        <taxon>Alphaproteobacteria</taxon>
        <taxon>Hyphomicrobiales</taxon>
        <taxon>Lichenihabitantaceae</taxon>
        <taxon>Lichenibacterium</taxon>
    </lineage>
</organism>
<reference evidence="3 4" key="1">
    <citation type="submission" date="2018-09" db="EMBL/GenBank/DDBJ databases">
        <authorList>
            <person name="Grouzdev D.S."/>
            <person name="Krutkina M.S."/>
        </authorList>
    </citation>
    <scope>NUCLEOTIDE SEQUENCE [LARGE SCALE GENOMIC DNA]</scope>
    <source>
        <strain evidence="3 4">RmlP001</strain>
    </source>
</reference>
<name>A0A4Q2R9K1_9HYPH</name>
<sequence length="352" mass="38625">MSGREVCSRRRLRRRAALLLAGLLTAGLVPGARPVAAQPAPSEELPALGIGIEGWPYPAPVHFFQVFAGGQPCRMAYMDIGPRGPANGRTAVLMHGKNFSSDYWSNVIDDLARRGYRVVVPDQIGFNKSSKPDTDYAFDELSANTLALLDTLGVTGPVDLVGHSTGGMLAIRFALLHPERVRKLVLEDPIGLEDYRLAIPPQTTETLAAAERRQSAESYRAFIARYFVAYPADKQAPFVEQRMRIARSGEFDRWARAAAETYQMIYRQPVRYEMGHLAMPVLIAVGAKDRTVVMKGYGDPARTAGMGDFPALARQACAEIRDCRTAIIPEVGHIPHLEQADAFLAALDGFLM</sequence>
<dbReference type="SUPFAM" id="SSF53474">
    <property type="entry name" value="alpha/beta-Hydrolases"/>
    <property type="match status" value="1"/>
</dbReference>
<protein>
    <submittedName>
        <fullName evidence="3">Alpha/beta hydrolase</fullName>
    </submittedName>
</protein>
<evidence type="ECO:0000256" key="1">
    <source>
        <dbReference type="SAM" id="SignalP"/>
    </source>
</evidence>
<keyword evidence="4" id="KW-1185">Reference proteome</keyword>
<reference evidence="3 4" key="2">
    <citation type="submission" date="2019-02" db="EMBL/GenBank/DDBJ databases">
        <title>'Lichenibacterium ramalinii' gen. nov. sp. nov., 'Lichenibacterium minor' gen. nov. sp. nov.</title>
        <authorList>
            <person name="Pankratov T."/>
        </authorList>
    </citation>
    <scope>NUCLEOTIDE SEQUENCE [LARGE SCALE GENOMIC DNA]</scope>
    <source>
        <strain evidence="3 4">RmlP001</strain>
    </source>
</reference>